<feature type="region of interest" description="Disordered" evidence="1">
    <location>
        <begin position="1"/>
        <end position="22"/>
    </location>
</feature>
<proteinExistence type="predicted"/>
<dbReference type="AlphaFoldDB" id="A0A401RWS3"/>
<sequence>MVTEPPPHGKDSTPSPLAGGPANRAAAAWAAHVVEAATEKVCRQKFGEVAKIFLLFLADDQIERKGKDQIRDARDNKKRHSIWLQAKMKNVEKLVTVNQSKSYENGNQKLTKSEKLNNLENIDESDMNIEYTGKGKGFTFKLIIAILHVTFLKLLIKFELQGI</sequence>
<evidence type="ECO:0000256" key="1">
    <source>
        <dbReference type="SAM" id="MobiDB-lite"/>
    </source>
</evidence>
<dbReference type="Proteomes" id="UP000287033">
    <property type="component" value="Unassembled WGS sequence"/>
</dbReference>
<name>A0A401RWS3_CHIPU</name>
<keyword evidence="3" id="KW-1185">Reference proteome</keyword>
<dbReference type="OrthoDB" id="10575466at2759"/>
<evidence type="ECO:0000313" key="3">
    <source>
        <dbReference type="Proteomes" id="UP000287033"/>
    </source>
</evidence>
<dbReference type="EMBL" id="BEZZ01000014">
    <property type="protein sequence ID" value="GCC22581.1"/>
    <property type="molecule type" value="Genomic_DNA"/>
</dbReference>
<organism evidence="2 3">
    <name type="scientific">Chiloscyllium punctatum</name>
    <name type="common">Brownbanded bambooshark</name>
    <name type="synonym">Hemiscyllium punctatum</name>
    <dbReference type="NCBI Taxonomy" id="137246"/>
    <lineage>
        <taxon>Eukaryota</taxon>
        <taxon>Metazoa</taxon>
        <taxon>Chordata</taxon>
        <taxon>Craniata</taxon>
        <taxon>Vertebrata</taxon>
        <taxon>Chondrichthyes</taxon>
        <taxon>Elasmobranchii</taxon>
        <taxon>Galeomorphii</taxon>
        <taxon>Galeoidea</taxon>
        <taxon>Orectolobiformes</taxon>
        <taxon>Hemiscylliidae</taxon>
        <taxon>Chiloscyllium</taxon>
    </lineage>
</organism>
<protein>
    <submittedName>
        <fullName evidence="2">Uncharacterized protein</fullName>
    </submittedName>
</protein>
<reference evidence="2 3" key="1">
    <citation type="journal article" date="2018" name="Nat. Ecol. Evol.">
        <title>Shark genomes provide insights into elasmobranch evolution and the origin of vertebrates.</title>
        <authorList>
            <person name="Hara Y"/>
            <person name="Yamaguchi K"/>
            <person name="Onimaru K"/>
            <person name="Kadota M"/>
            <person name="Koyanagi M"/>
            <person name="Keeley SD"/>
            <person name="Tatsumi K"/>
            <person name="Tanaka K"/>
            <person name="Motone F"/>
            <person name="Kageyama Y"/>
            <person name="Nozu R"/>
            <person name="Adachi N"/>
            <person name="Nishimura O"/>
            <person name="Nakagawa R"/>
            <person name="Tanegashima C"/>
            <person name="Kiyatake I"/>
            <person name="Matsumoto R"/>
            <person name="Murakumo K"/>
            <person name="Nishida K"/>
            <person name="Terakita A"/>
            <person name="Kuratani S"/>
            <person name="Sato K"/>
            <person name="Hyodo S Kuraku.S."/>
        </authorList>
    </citation>
    <scope>NUCLEOTIDE SEQUENCE [LARGE SCALE GENOMIC DNA]</scope>
</reference>
<accession>A0A401RWS3</accession>
<comment type="caution">
    <text evidence="2">The sequence shown here is derived from an EMBL/GenBank/DDBJ whole genome shotgun (WGS) entry which is preliminary data.</text>
</comment>
<evidence type="ECO:0000313" key="2">
    <source>
        <dbReference type="EMBL" id="GCC22581.1"/>
    </source>
</evidence>
<gene>
    <name evidence="2" type="ORF">chiPu_0000969</name>
</gene>